<proteinExistence type="predicted"/>
<name>A0A6A7ADD2_9PLEO</name>
<reference evidence="2" key="1">
    <citation type="journal article" date="2020" name="Stud. Mycol.">
        <title>101 Dothideomycetes genomes: a test case for predicting lifestyles and emergence of pathogens.</title>
        <authorList>
            <person name="Haridas S."/>
            <person name="Albert R."/>
            <person name="Binder M."/>
            <person name="Bloem J."/>
            <person name="Labutti K."/>
            <person name="Salamov A."/>
            <person name="Andreopoulos B."/>
            <person name="Baker S."/>
            <person name="Barry K."/>
            <person name="Bills G."/>
            <person name="Bluhm B."/>
            <person name="Cannon C."/>
            <person name="Castanera R."/>
            <person name="Culley D."/>
            <person name="Daum C."/>
            <person name="Ezra D."/>
            <person name="Gonzalez J."/>
            <person name="Henrissat B."/>
            <person name="Kuo A."/>
            <person name="Liang C."/>
            <person name="Lipzen A."/>
            <person name="Lutzoni F."/>
            <person name="Magnuson J."/>
            <person name="Mondo S."/>
            <person name="Nolan M."/>
            <person name="Ohm R."/>
            <person name="Pangilinan J."/>
            <person name="Park H.-J."/>
            <person name="Ramirez L."/>
            <person name="Alfaro M."/>
            <person name="Sun H."/>
            <person name="Tritt A."/>
            <person name="Yoshinaga Y."/>
            <person name="Zwiers L.-H."/>
            <person name="Turgeon B."/>
            <person name="Goodwin S."/>
            <person name="Spatafora J."/>
            <person name="Crous P."/>
            <person name="Grigoriev I."/>
        </authorList>
    </citation>
    <scope>NUCLEOTIDE SEQUENCE</scope>
    <source>
        <strain evidence="2">CBS 113818</strain>
    </source>
</reference>
<dbReference type="Proteomes" id="UP000799424">
    <property type="component" value="Unassembled WGS sequence"/>
</dbReference>
<evidence type="ECO:0000313" key="2">
    <source>
        <dbReference type="EMBL" id="KAF2831256.1"/>
    </source>
</evidence>
<gene>
    <name evidence="2" type="ORF">CC86DRAFT_137062</name>
</gene>
<dbReference type="EMBL" id="MU006218">
    <property type="protein sequence ID" value="KAF2831256.1"/>
    <property type="molecule type" value="Genomic_DNA"/>
</dbReference>
<protein>
    <submittedName>
        <fullName evidence="2">Uncharacterized protein</fullName>
    </submittedName>
</protein>
<accession>A0A6A7ADD2</accession>
<evidence type="ECO:0000256" key="1">
    <source>
        <dbReference type="SAM" id="MobiDB-lite"/>
    </source>
</evidence>
<keyword evidence="3" id="KW-1185">Reference proteome</keyword>
<feature type="region of interest" description="Disordered" evidence="1">
    <location>
        <begin position="104"/>
        <end position="125"/>
    </location>
</feature>
<organism evidence="2 3">
    <name type="scientific">Ophiobolus disseminans</name>
    <dbReference type="NCBI Taxonomy" id="1469910"/>
    <lineage>
        <taxon>Eukaryota</taxon>
        <taxon>Fungi</taxon>
        <taxon>Dikarya</taxon>
        <taxon>Ascomycota</taxon>
        <taxon>Pezizomycotina</taxon>
        <taxon>Dothideomycetes</taxon>
        <taxon>Pleosporomycetidae</taxon>
        <taxon>Pleosporales</taxon>
        <taxon>Pleosporineae</taxon>
        <taxon>Phaeosphaeriaceae</taxon>
        <taxon>Ophiobolus</taxon>
    </lineage>
</organism>
<evidence type="ECO:0000313" key="3">
    <source>
        <dbReference type="Proteomes" id="UP000799424"/>
    </source>
</evidence>
<dbReference type="AlphaFoldDB" id="A0A6A7ADD2"/>
<sequence length="125" mass="13844">MMNRRRVSYAYTQDHTGTPSAAAAGSIGHGGPWYGPLPRRSLRASHFISVLRCDSSQKRQREAALESADVILSFVLSVFCSLHACFNHLSPRILRVSRKSLPSYQSEATHSSHANKISYHNSTSN</sequence>